<feature type="compositionally biased region" description="Basic and acidic residues" evidence="1">
    <location>
        <begin position="856"/>
        <end position="866"/>
    </location>
</feature>
<gene>
    <name evidence="2" type="ORF">FANTH_631</name>
</gene>
<feature type="compositionally biased region" description="Polar residues" evidence="1">
    <location>
        <begin position="824"/>
        <end position="836"/>
    </location>
</feature>
<feature type="compositionally biased region" description="Polar residues" evidence="1">
    <location>
        <begin position="1304"/>
        <end position="1314"/>
    </location>
</feature>
<feature type="compositionally biased region" description="Low complexity" evidence="1">
    <location>
        <begin position="984"/>
        <end position="999"/>
    </location>
</feature>
<accession>A0A8H4ZXI8</accession>
<evidence type="ECO:0000313" key="3">
    <source>
        <dbReference type="Proteomes" id="UP000573603"/>
    </source>
</evidence>
<comment type="caution">
    <text evidence="2">The sequence shown here is derived from an EMBL/GenBank/DDBJ whole genome shotgun (WGS) entry which is preliminary data.</text>
</comment>
<feature type="compositionally biased region" description="Acidic residues" evidence="1">
    <location>
        <begin position="560"/>
        <end position="593"/>
    </location>
</feature>
<feature type="compositionally biased region" description="Low complexity" evidence="1">
    <location>
        <begin position="1259"/>
        <end position="1276"/>
    </location>
</feature>
<feature type="compositionally biased region" description="Low complexity" evidence="1">
    <location>
        <begin position="959"/>
        <end position="977"/>
    </location>
</feature>
<proteinExistence type="predicted"/>
<feature type="compositionally biased region" description="Basic residues" evidence="1">
    <location>
        <begin position="181"/>
        <end position="197"/>
    </location>
</feature>
<protein>
    <submittedName>
        <fullName evidence="2">Uncharacterized protein</fullName>
    </submittedName>
</protein>
<feature type="compositionally biased region" description="Basic residues" evidence="1">
    <location>
        <begin position="1749"/>
        <end position="1759"/>
    </location>
</feature>
<feature type="compositionally biased region" description="Low complexity" evidence="1">
    <location>
        <begin position="1050"/>
        <end position="1063"/>
    </location>
</feature>
<feature type="compositionally biased region" description="Acidic residues" evidence="1">
    <location>
        <begin position="738"/>
        <end position="751"/>
    </location>
</feature>
<feature type="compositionally biased region" description="Polar residues" evidence="1">
    <location>
        <begin position="1009"/>
        <end position="1028"/>
    </location>
</feature>
<feature type="compositionally biased region" description="Acidic residues" evidence="1">
    <location>
        <begin position="662"/>
        <end position="672"/>
    </location>
</feature>
<sequence length="1772" mass="194900">MEEAGSRAQSAGLAWLEQCQVLMEASKASWPARPILIKPLQLQELEAKADELYQELEGVDSDDEDSEAQRQAKQESLVALESELRPLKTDWDRTCRDAHVAYRPEDEMKANSLMNNFFNLYKDFGLPINGNMGVDTSALGLPGDSPDADPDTPRRPRMRMKRGGAVLTPDRNGVFEPETRNKRKRGPSSAISHKRPRIQGNRNSIHFNAVYQNRRAAKKHTIIRVPEHEDPLRPAKFYILRCEHHDIDFNDNPLQSGLAHLSEAHPQHEDPSNSFETVVQHFGYEVIGCDDEKLIQNNKAANEAFQKGDRGARDFIRVTDSPSPKTPRKKASNAAKKGRSSRKSRSAFNPRDLVPGDVYIIYWSSSKQWYCGLHIPLQDPESVGIEESLETLGLLNNIPPCYEYDTSSKSFSWAEGYEDGGEDASEQHFPFMFFEGLEFPDLCHVAWIPIDEIQPWDEDKALMIEHSDQAFEYLKKRKAAQQPKRLGSNDEIPDSADDNSTSDLAPRSPVAEFSTDFQPAQNAEAVTPNTAPEADAADEAEDADVTGQTDETLKDTQGAPEEEQGILPEPEEMQEDTEESSEEEQQTQIEPEETQGAQMETEEAQDTELESENEQDVQKGLVEAQKDARLESGEEQGILPEPKEVQNNATLESEEVQKDTQMDVEETPDTEPEPDKVTESPVQPETVEDEDITMSLEENPSESAAQQAIEDSEDVVMEISEDSNPEPLQQNDSQSDRDDQEIILDTQEDPAENVSSPKEPKEVNSEREEREQESSSHETGEERLPSVDLADLLTAGEDLEFEFSQSEQRELDQKPTPTPVHETISPSRTANDVVNTKQEESLPASPTPETTSVARTENDSSDETREASQPQRSSVATESSNDETPRPRLSYAEMGRASSLSEGIPSDVVESRPQIQPASRRARSGTPNRNALAAQSRMSSLSMSPVVSRPPAMSPPATIPFSPTAPSASTPLQLPMMSQPPPSSQSSVVRSPTSQRPPSGLQHPVSSWPLDNSWASTTPQRLGTSPSSALARRPAPSQPMAISQPPPSSQPSAARPSTLSRPPSSQPSPSKPPFRAPTAQMEPAAQVAMSPGPAVSNGEQPHNVPPTSQVLAPPRHSQVESPLPEDAQNRSEVLRHPHAAQPKAPAQDLRNSPRPNQVPRAIKPKAPSKPTVEIVLLNRQAVDQARSQSTTPGQQAAATSPTQMPAAHERQSEPAQITPTPPVMSAARSEARPARRPLPQERPSPRPSASPVKRREAPKAIPLPKLAPSPSSQSPSGAENTPVAQPERPAQIPSGQPPARYASRPTSPVHQNSPRLPPMNVPLEGHYLPNTMLAQQQATLPRPGSSGHVGPQPMPSPRLAARSISRPGSASQMQIRSQAMPSPHQLAAEVHRPQSSFQGHPGSQPMYSPRQVPGDIPHHVSVYERQPNHGPAPSPRRPYAVPVQPPPSPHQPFSHFPHRSPEMQGNGYVSQRHALTGTLSPQSSTAENQLPPIRLSNISRPRSEAHTGPNMISPPQTAVGARPGHYTGHQQPTPPIMQSPRLSAAEISRPHTASNMRPPLATMSPILGHTEPRRPNSSYTQAMPFHAPLPTMLPNYSSTGYQSSAPSAHQYAQPNRPQGHLRRHSESACQPQLQQYALAGSPQIANSTPRSYQSHEPDQGPRRNPALDPFLSELSPNVRKALLELVQTERADLVPCDFLNNDNRYRCPFCKETTPEPTALINHIKMSCPMLEETYKQDKNEQAFEANRGKRVKPVKRKSQMAQVAKNARVRS</sequence>
<organism evidence="2 3">
    <name type="scientific">Fusarium anthophilum</name>
    <dbReference type="NCBI Taxonomy" id="48485"/>
    <lineage>
        <taxon>Eukaryota</taxon>
        <taxon>Fungi</taxon>
        <taxon>Dikarya</taxon>
        <taxon>Ascomycota</taxon>
        <taxon>Pezizomycotina</taxon>
        <taxon>Sordariomycetes</taxon>
        <taxon>Hypocreomycetidae</taxon>
        <taxon>Hypocreales</taxon>
        <taxon>Nectriaceae</taxon>
        <taxon>Fusarium</taxon>
        <taxon>Fusarium fujikuroi species complex</taxon>
    </lineage>
</organism>
<feature type="region of interest" description="Disordered" evidence="1">
    <location>
        <begin position="1551"/>
        <end position="1629"/>
    </location>
</feature>
<feature type="compositionally biased region" description="Acidic residues" evidence="1">
    <location>
        <begin position="600"/>
        <end position="615"/>
    </location>
</feature>
<feature type="compositionally biased region" description="Polar residues" evidence="1">
    <location>
        <begin position="1643"/>
        <end position="1652"/>
    </location>
</feature>
<evidence type="ECO:0000313" key="2">
    <source>
        <dbReference type="EMBL" id="KAF5254698.1"/>
    </source>
</evidence>
<feature type="region of interest" description="Disordered" evidence="1">
    <location>
        <begin position="311"/>
        <end position="349"/>
    </location>
</feature>
<feature type="region of interest" description="Disordered" evidence="1">
    <location>
        <begin position="1499"/>
        <end position="1538"/>
    </location>
</feature>
<feature type="region of interest" description="Disordered" evidence="1">
    <location>
        <begin position="1748"/>
        <end position="1772"/>
    </location>
</feature>
<feature type="region of interest" description="Disordered" evidence="1">
    <location>
        <begin position="165"/>
        <end position="197"/>
    </location>
</feature>
<feature type="compositionally biased region" description="Polar residues" evidence="1">
    <location>
        <begin position="1594"/>
        <end position="1616"/>
    </location>
</feature>
<feature type="compositionally biased region" description="Basic and acidic residues" evidence="1">
    <location>
        <begin position="758"/>
        <end position="785"/>
    </location>
</feature>
<feature type="compositionally biased region" description="Basic residues" evidence="1">
    <location>
        <begin position="326"/>
        <end position="345"/>
    </location>
</feature>
<reference evidence="2 3" key="1">
    <citation type="journal article" date="2020" name="BMC Genomics">
        <title>Correction to: Identification and distribution of gene clusters required for synthesis of sphingolipid metabolism inhibitors in diverse species of the filamentous fungus Fusarium.</title>
        <authorList>
            <person name="Kim H.S."/>
            <person name="Lohmar J.M."/>
            <person name="Busman M."/>
            <person name="Brown D.W."/>
            <person name="Naumann T.A."/>
            <person name="Divon H.H."/>
            <person name="Lysoe E."/>
            <person name="Uhlig S."/>
            <person name="Proctor R.H."/>
        </authorList>
    </citation>
    <scope>NUCLEOTIDE SEQUENCE [LARGE SCALE GENOMIC DNA]</scope>
    <source>
        <strain evidence="2 3">NRRL 25214</strain>
    </source>
</reference>
<feature type="compositionally biased region" description="Polar residues" evidence="1">
    <location>
        <begin position="696"/>
        <end position="706"/>
    </location>
</feature>
<feature type="compositionally biased region" description="Polar residues" evidence="1">
    <location>
        <begin position="936"/>
        <end position="945"/>
    </location>
</feature>
<feature type="compositionally biased region" description="Polar residues" evidence="1">
    <location>
        <begin position="1366"/>
        <end position="1380"/>
    </location>
</feature>
<feature type="compositionally biased region" description="Polar residues" evidence="1">
    <location>
        <begin position="1185"/>
        <end position="1203"/>
    </location>
</feature>
<feature type="compositionally biased region" description="Polar residues" evidence="1">
    <location>
        <begin position="1097"/>
        <end position="1110"/>
    </location>
</feature>
<feature type="region of interest" description="Disordered" evidence="1">
    <location>
        <begin position="1643"/>
        <end position="1671"/>
    </location>
</feature>
<feature type="compositionally biased region" description="Pro residues" evidence="1">
    <location>
        <begin position="1064"/>
        <end position="1075"/>
    </location>
</feature>
<feature type="compositionally biased region" description="Low complexity" evidence="1">
    <location>
        <begin position="1034"/>
        <end position="1043"/>
    </location>
</feature>
<dbReference type="EMBL" id="JABEVY010000018">
    <property type="protein sequence ID" value="KAF5254698.1"/>
    <property type="molecule type" value="Genomic_DNA"/>
</dbReference>
<feature type="compositionally biased region" description="Acidic residues" evidence="1">
    <location>
        <begin position="710"/>
        <end position="724"/>
    </location>
</feature>
<evidence type="ECO:0000256" key="1">
    <source>
        <dbReference type="SAM" id="MobiDB-lite"/>
    </source>
</evidence>
<dbReference type="Proteomes" id="UP000573603">
    <property type="component" value="Unassembled WGS sequence"/>
</dbReference>
<feature type="region of interest" description="Disordered" evidence="1">
    <location>
        <begin position="477"/>
        <end position="1466"/>
    </location>
</feature>
<keyword evidence="3" id="KW-1185">Reference proteome</keyword>
<name>A0A8H4ZXI8_9HYPO</name>
<feature type="compositionally biased region" description="Acidic residues" evidence="1">
    <location>
        <begin position="535"/>
        <end position="544"/>
    </location>
</feature>
<feature type="compositionally biased region" description="Polar residues" evidence="1">
    <location>
        <begin position="867"/>
        <end position="879"/>
    </location>
</feature>